<protein>
    <recommendedName>
        <fullName evidence="4">Restriction endonuclease subunit S</fullName>
    </recommendedName>
</protein>
<name>A0AAJ0U3C9_9GAMM</name>
<evidence type="ECO:0000256" key="1">
    <source>
        <dbReference type="SAM" id="MobiDB-lite"/>
    </source>
</evidence>
<dbReference type="Proteomes" id="UP001296776">
    <property type="component" value="Unassembled WGS sequence"/>
</dbReference>
<dbReference type="EMBL" id="NRSJ01000011">
    <property type="protein sequence ID" value="MBK1704519.1"/>
    <property type="molecule type" value="Genomic_DNA"/>
</dbReference>
<evidence type="ECO:0008006" key="4">
    <source>
        <dbReference type="Google" id="ProtNLM"/>
    </source>
</evidence>
<dbReference type="SUPFAM" id="SSF116734">
    <property type="entry name" value="DNA methylase specificity domain"/>
    <property type="match status" value="1"/>
</dbReference>
<gene>
    <name evidence="2" type="ORF">CKO40_08205</name>
</gene>
<proteinExistence type="predicted"/>
<sequence>MVPPRDEQVAIAQSVEQQISPIAIARASAMREIDLLREYRTRLVTDVVTGKLDVRVVSLPSLPDEPDAPPDPDGAEPVDDPELMDAAEAMAERAAGDALN</sequence>
<keyword evidence="3" id="KW-1185">Reference proteome</keyword>
<reference evidence="2" key="2">
    <citation type="journal article" date="2020" name="Microorganisms">
        <title>Osmotic Adaptation and Compatible Solute Biosynthesis of Phototrophic Bacteria as Revealed from Genome Analyses.</title>
        <authorList>
            <person name="Imhoff J.F."/>
            <person name="Rahn T."/>
            <person name="Kunzel S."/>
            <person name="Keller A."/>
            <person name="Neulinger S.C."/>
        </authorList>
    </citation>
    <scope>NUCLEOTIDE SEQUENCE</scope>
    <source>
        <strain evidence="2">DSM 11080</strain>
    </source>
</reference>
<accession>A0AAJ0U3C9</accession>
<comment type="caution">
    <text evidence="2">The sequence shown here is derived from an EMBL/GenBank/DDBJ whole genome shotgun (WGS) entry which is preliminary data.</text>
</comment>
<feature type="compositionally biased region" description="Acidic residues" evidence="1">
    <location>
        <begin position="64"/>
        <end position="81"/>
    </location>
</feature>
<reference evidence="2" key="1">
    <citation type="submission" date="2017-08" db="EMBL/GenBank/DDBJ databases">
        <authorList>
            <person name="Imhoff J.F."/>
            <person name="Rahn T."/>
            <person name="Kuenzel S."/>
            <person name="Neulinger S.C."/>
        </authorList>
    </citation>
    <scope>NUCLEOTIDE SEQUENCE</scope>
    <source>
        <strain evidence="2">DSM 11080</strain>
    </source>
</reference>
<dbReference type="AlphaFoldDB" id="A0AAJ0U3C9"/>
<organism evidence="2 3">
    <name type="scientific">Halochromatium glycolicum</name>
    <dbReference type="NCBI Taxonomy" id="85075"/>
    <lineage>
        <taxon>Bacteria</taxon>
        <taxon>Pseudomonadati</taxon>
        <taxon>Pseudomonadota</taxon>
        <taxon>Gammaproteobacteria</taxon>
        <taxon>Chromatiales</taxon>
        <taxon>Chromatiaceae</taxon>
        <taxon>Halochromatium</taxon>
    </lineage>
</organism>
<evidence type="ECO:0000313" key="2">
    <source>
        <dbReference type="EMBL" id="MBK1704519.1"/>
    </source>
</evidence>
<feature type="region of interest" description="Disordered" evidence="1">
    <location>
        <begin position="59"/>
        <end position="81"/>
    </location>
</feature>
<evidence type="ECO:0000313" key="3">
    <source>
        <dbReference type="Proteomes" id="UP001296776"/>
    </source>
</evidence>